<dbReference type="Gene3D" id="3.30.70.260">
    <property type="match status" value="1"/>
</dbReference>
<evidence type="ECO:0000256" key="9">
    <source>
        <dbReference type="ARBA" id="ARBA00048731"/>
    </source>
</evidence>
<dbReference type="InterPro" id="IPR029009">
    <property type="entry name" value="ASB_dom_sf"/>
</dbReference>
<dbReference type="Pfam" id="PF19304">
    <property type="entry name" value="PGDH_inter"/>
    <property type="match status" value="1"/>
</dbReference>
<proteinExistence type="inferred from homology"/>
<feature type="domain" description="D-isomer specific 2-hydroxyacid dehydrogenase NAD-binding" evidence="12">
    <location>
        <begin position="106"/>
        <end position="280"/>
    </location>
</feature>
<gene>
    <name evidence="14" type="primary">serA</name>
    <name evidence="14" type="ORF">FEAC_05980</name>
</gene>
<evidence type="ECO:0000256" key="8">
    <source>
        <dbReference type="ARBA" id="ARBA00048126"/>
    </source>
</evidence>
<evidence type="ECO:0000259" key="12">
    <source>
        <dbReference type="Pfam" id="PF02826"/>
    </source>
</evidence>
<dbReference type="InterPro" id="IPR029752">
    <property type="entry name" value="D-isomer_DH_CS1"/>
</dbReference>
<dbReference type="PANTHER" id="PTHR42789:SF1">
    <property type="entry name" value="D-ISOMER SPECIFIC 2-HYDROXYACID DEHYDROGENASE FAMILY PROTEIN (AFU_ORTHOLOGUE AFUA_6G10090)"/>
    <property type="match status" value="1"/>
</dbReference>
<keyword evidence="5 10" id="KW-0028">Amino-acid biosynthesis</keyword>
<keyword evidence="7 10" id="KW-0520">NAD</keyword>
<evidence type="ECO:0000256" key="5">
    <source>
        <dbReference type="ARBA" id="ARBA00022605"/>
    </source>
</evidence>
<dbReference type="InterPro" id="IPR045626">
    <property type="entry name" value="PGDH_ASB_dom"/>
</dbReference>
<dbReference type="GeneID" id="78371904"/>
<dbReference type="PANTHER" id="PTHR42789">
    <property type="entry name" value="D-ISOMER SPECIFIC 2-HYDROXYACID DEHYDROGENASE FAMILY PROTEIN (AFU_ORTHOLOGUE AFUA_6G10090)"/>
    <property type="match status" value="1"/>
</dbReference>
<dbReference type="InterPro" id="IPR006140">
    <property type="entry name" value="D-isomer_DH_NAD-bd"/>
</dbReference>
<dbReference type="InterPro" id="IPR045865">
    <property type="entry name" value="ACT-like_dom_sf"/>
</dbReference>
<dbReference type="NCBIfam" id="TIGR01327">
    <property type="entry name" value="PGDH"/>
    <property type="match status" value="1"/>
</dbReference>
<dbReference type="STRING" id="1121877.FEAC_05980"/>
<dbReference type="InterPro" id="IPR006236">
    <property type="entry name" value="PGDH"/>
</dbReference>
<sequence>MATILVSEVIADRGLDILRGAGHEVRVSLDLSPEELLQAVQDVHAIIIRSATKVTAEVIANAPHLIVVGRAGIGLDNVDVEAATKAGVMVVNAPQSNIISAAEHTMALLLSLSRQIPQAHASLTSGTWARSKFEGVELYGKTLGIVGLGRIGALVAQRALAFGMTLIAYDPYISQERAKKMGVELTSLAELVGSADFVTIHLPKSKETKGLIGKELLAQVKPGIRFVNAARGGIIDEDALYAAIVEGTVAGAALDVFETEPPTGSPLLTLDSVVVTPHLGASTEEAQNKAGITIAEQVQLALANEFVPFAVNVNAAEASPQVRPYLGLVEFLGQFISSLTGGLPASLEIEYQGELAHEDTRLLTLSVLKGIFSVGLNEPVSYVNAPQLATERGLEIRETTVANSLNFRNLVILRTPEHVVGGTLAGATGAEPRIVLVDGHWVEVPPSASMLAVRNFDQPGMIGVVGKVLGDGGYSIDSMAVSPRVDDGTALMLLSVSRPVSTEVIQVLESNAGIIYAKSVGSTPDVD</sequence>
<comment type="caution">
    <text evidence="14">The sequence shown here is derived from an EMBL/GenBank/DDBJ whole genome shotgun (WGS) entry which is preliminary data.</text>
</comment>
<dbReference type="SUPFAM" id="SSF52283">
    <property type="entry name" value="Formate/glycerate dehydrogenase catalytic domain-like"/>
    <property type="match status" value="1"/>
</dbReference>
<evidence type="ECO:0000313" key="15">
    <source>
        <dbReference type="Proteomes" id="UP000032336"/>
    </source>
</evidence>
<dbReference type="OrthoDB" id="9793626at2"/>
<dbReference type="GO" id="GO:0006564">
    <property type="term" value="P:L-serine biosynthetic process"/>
    <property type="evidence" value="ECO:0007669"/>
    <property type="project" value="UniProtKB-UniRule"/>
</dbReference>
<dbReference type="CDD" id="cd04902">
    <property type="entry name" value="ACT_3PGDH-xct"/>
    <property type="match status" value="1"/>
</dbReference>
<dbReference type="CDD" id="cd12173">
    <property type="entry name" value="PGDH_4"/>
    <property type="match status" value="1"/>
</dbReference>
<evidence type="ECO:0000256" key="4">
    <source>
        <dbReference type="ARBA" id="ARBA00021582"/>
    </source>
</evidence>
<keyword evidence="10" id="KW-0718">Serine biosynthesis</keyword>
<dbReference type="AlphaFoldDB" id="A0A0D8FW32"/>
<dbReference type="EC" id="1.1.1.95" evidence="10"/>
<comment type="catalytic activity">
    <reaction evidence="8">
        <text>(R)-2-hydroxyglutarate + NAD(+) = 2-oxoglutarate + NADH + H(+)</text>
        <dbReference type="Rhea" id="RHEA:49612"/>
        <dbReference type="ChEBI" id="CHEBI:15378"/>
        <dbReference type="ChEBI" id="CHEBI:15801"/>
        <dbReference type="ChEBI" id="CHEBI:16810"/>
        <dbReference type="ChEBI" id="CHEBI:57540"/>
        <dbReference type="ChEBI" id="CHEBI:57945"/>
        <dbReference type="EC" id="1.1.1.399"/>
    </reaction>
</comment>
<dbReference type="Pfam" id="PF00389">
    <property type="entry name" value="2-Hacid_dh"/>
    <property type="match status" value="1"/>
</dbReference>
<comment type="pathway">
    <text evidence="2 10">Amino-acid biosynthesis; L-serine biosynthesis; L-serine from 3-phospho-D-glycerate: step 1/3.</text>
</comment>
<dbReference type="Pfam" id="PF02826">
    <property type="entry name" value="2-Hacid_dh_C"/>
    <property type="match status" value="1"/>
</dbReference>
<dbReference type="InterPro" id="IPR029753">
    <property type="entry name" value="D-isomer_DH_CS"/>
</dbReference>
<dbReference type="InterPro" id="IPR050857">
    <property type="entry name" value="D-2-hydroxyacid_DH"/>
</dbReference>
<dbReference type="Gene3D" id="3.40.50.720">
    <property type="entry name" value="NAD(P)-binding Rossmann-like Domain"/>
    <property type="match status" value="2"/>
</dbReference>
<protein>
    <recommendedName>
        <fullName evidence="4 10">D-3-phosphoglycerate dehydrogenase</fullName>
        <ecNumber evidence="10">1.1.1.95</ecNumber>
    </recommendedName>
</protein>
<comment type="similarity">
    <text evidence="3 10">Belongs to the D-isomer specific 2-hydroxyacid dehydrogenase family.</text>
</comment>
<evidence type="ECO:0000256" key="3">
    <source>
        <dbReference type="ARBA" id="ARBA00005854"/>
    </source>
</evidence>
<dbReference type="PROSITE" id="PS00065">
    <property type="entry name" value="D_2_HYDROXYACID_DH_1"/>
    <property type="match status" value="1"/>
</dbReference>
<name>A0A0D8FW32_9ACTN</name>
<dbReference type="Proteomes" id="UP000032336">
    <property type="component" value="Unassembled WGS sequence"/>
</dbReference>
<evidence type="ECO:0000256" key="7">
    <source>
        <dbReference type="ARBA" id="ARBA00023027"/>
    </source>
</evidence>
<dbReference type="eggNOG" id="COG0111">
    <property type="taxonomic scope" value="Bacteria"/>
</dbReference>
<dbReference type="SUPFAM" id="SSF143548">
    <property type="entry name" value="Serine metabolism enzymes domain"/>
    <property type="match status" value="1"/>
</dbReference>
<dbReference type="RefSeq" id="WP_052565446.1">
    <property type="nucleotide sequence ID" value="NZ_JQKF01000003.1"/>
</dbReference>
<keyword evidence="15" id="KW-1185">Reference proteome</keyword>
<dbReference type="InterPro" id="IPR036291">
    <property type="entry name" value="NAD(P)-bd_dom_sf"/>
</dbReference>
<dbReference type="SUPFAM" id="SSF55021">
    <property type="entry name" value="ACT-like"/>
    <property type="match status" value="1"/>
</dbReference>
<comment type="function">
    <text evidence="1">Catalyzes the reversible oxidation of 3-phospho-D-glycerate to 3-phosphonooxypyruvate, the first step of the phosphorylated L-serine biosynthesis pathway. Also catalyzes the reversible oxidation of 2-hydroxyglutarate to 2-oxoglutarate.</text>
</comment>
<feature type="domain" description="D-3-phosphoglycerate dehydrogenase ASB" evidence="13">
    <location>
        <begin position="322"/>
        <end position="436"/>
    </location>
</feature>
<dbReference type="GO" id="GO:0004617">
    <property type="term" value="F:phosphoglycerate dehydrogenase activity"/>
    <property type="evidence" value="ECO:0007669"/>
    <property type="project" value="UniProtKB-UniRule"/>
</dbReference>
<dbReference type="Gene3D" id="3.30.1330.90">
    <property type="entry name" value="D-3-phosphoglycerate dehydrogenase, domain 3"/>
    <property type="match status" value="1"/>
</dbReference>
<dbReference type="PROSITE" id="PS00670">
    <property type="entry name" value="D_2_HYDROXYACID_DH_2"/>
    <property type="match status" value="1"/>
</dbReference>
<keyword evidence="6 10" id="KW-0560">Oxidoreductase</keyword>
<evidence type="ECO:0000313" key="14">
    <source>
        <dbReference type="EMBL" id="KJE77490.1"/>
    </source>
</evidence>
<dbReference type="SUPFAM" id="SSF51735">
    <property type="entry name" value="NAD(P)-binding Rossmann-fold domains"/>
    <property type="match status" value="1"/>
</dbReference>
<dbReference type="FunFam" id="3.40.50.720:FF:000021">
    <property type="entry name" value="D-3-phosphoglycerate dehydrogenase"/>
    <property type="match status" value="1"/>
</dbReference>
<evidence type="ECO:0000259" key="11">
    <source>
        <dbReference type="Pfam" id="PF00389"/>
    </source>
</evidence>
<dbReference type="UniPathway" id="UPA00135">
    <property type="reaction ID" value="UER00196"/>
</dbReference>
<dbReference type="InterPro" id="IPR006139">
    <property type="entry name" value="D-isomer_2_OHA_DH_cat_dom"/>
</dbReference>
<feature type="domain" description="D-isomer specific 2-hydroxyacid dehydrogenase catalytic" evidence="11">
    <location>
        <begin position="4"/>
        <end position="312"/>
    </location>
</feature>
<dbReference type="EMBL" id="JXUW01000004">
    <property type="protein sequence ID" value="KJE77490.1"/>
    <property type="molecule type" value="Genomic_DNA"/>
</dbReference>
<evidence type="ECO:0000256" key="6">
    <source>
        <dbReference type="ARBA" id="ARBA00023002"/>
    </source>
</evidence>
<reference evidence="14 15" key="1">
    <citation type="submission" date="2015-01" db="EMBL/GenBank/DDBJ databases">
        <title>Draft genome of the acidophilic iron oxidizer Ferrimicrobium acidiphilum strain T23.</title>
        <authorList>
            <person name="Poehlein A."/>
            <person name="Eisen S."/>
            <person name="Schloemann M."/>
            <person name="Johnson B.D."/>
            <person name="Daniel R."/>
            <person name="Muehling M."/>
        </authorList>
    </citation>
    <scope>NUCLEOTIDE SEQUENCE [LARGE SCALE GENOMIC DNA]</scope>
    <source>
        <strain evidence="14 15">T23</strain>
    </source>
</reference>
<evidence type="ECO:0000256" key="10">
    <source>
        <dbReference type="RuleBase" id="RU363003"/>
    </source>
</evidence>
<comment type="catalytic activity">
    <reaction evidence="9 10">
        <text>(2R)-3-phosphoglycerate + NAD(+) = 3-phosphooxypyruvate + NADH + H(+)</text>
        <dbReference type="Rhea" id="RHEA:12641"/>
        <dbReference type="ChEBI" id="CHEBI:15378"/>
        <dbReference type="ChEBI" id="CHEBI:18110"/>
        <dbReference type="ChEBI" id="CHEBI:57540"/>
        <dbReference type="ChEBI" id="CHEBI:57945"/>
        <dbReference type="ChEBI" id="CHEBI:58272"/>
        <dbReference type="EC" id="1.1.1.95"/>
    </reaction>
</comment>
<dbReference type="PROSITE" id="PS00671">
    <property type="entry name" value="D_2_HYDROXYACID_DH_3"/>
    <property type="match status" value="1"/>
</dbReference>
<dbReference type="PATRIC" id="fig|1121877.4.peg.642"/>
<accession>A0A0D8FW32</accession>
<organism evidence="14 15">
    <name type="scientific">Ferrimicrobium acidiphilum DSM 19497</name>
    <dbReference type="NCBI Taxonomy" id="1121877"/>
    <lineage>
        <taxon>Bacteria</taxon>
        <taxon>Bacillati</taxon>
        <taxon>Actinomycetota</taxon>
        <taxon>Acidimicrobiia</taxon>
        <taxon>Acidimicrobiales</taxon>
        <taxon>Acidimicrobiaceae</taxon>
        <taxon>Ferrimicrobium</taxon>
    </lineage>
</organism>
<dbReference type="GO" id="GO:0051287">
    <property type="term" value="F:NAD binding"/>
    <property type="evidence" value="ECO:0007669"/>
    <property type="project" value="UniProtKB-UniRule"/>
</dbReference>
<evidence type="ECO:0000259" key="13">
    <source>
        <dbReference type="Pfam" id="PF19304"/>
    </source>
</evidence>
<evidence type="ECO:0000256" key="1">
    <source>
        <dbReference type="ARBA" id="ARBA00003800"/>
    </source>
</evidence>
<evidence type="ECO:0000256" key="2">
    <source>
        <dbReference type="ARBA" id="ARBA00005216"/>
    </source>
</evidence>